<dbReference type="AlphaFoldDB" id="A0A8C6UQ77"/>
<dbReference type="Pfam" id="PF07258">
    <property type="entry name" value="COMM_domain"/>
    <property type="match status" value="1"/>
</dbReference>
<feature type="domain" description="COMM" evidence="1">
    <location>
        <begin position="156"/>
        <end position="229"/>
    </location>
</feature>
<evidence type="ECO:0000313" key="3">
    <source>
        <dbReference type="Proteomes" id="UP000694523"/>
    </source>
</evidence>
<dbReference type="Proteomes" id="UP000694523">
    <property type="component" value="Unplaced"/>
</dbReference>
<dbReference type="Ensembl" id="ENSNMLT00000041970.1">
    <property type="protein sequence ID" value="ENSNMLP00000037686.1"/>
    <property type="gene ID" value="ENSNMLG00000023323.1"/>
</dbReference>
<protein>
    <submittedName>
        <fullName evidence="2">COMM domain containing 2</fullName>
    </submittedName>
</protein>
<dbReference type="InterPro" id="IPR017920">
    <property type="entry name" value="COMM"/>
</dbReference>
<evidence type="ECO:0000259" key="1">
    <source>
        <dbReference type="PROSITE" id="PS51269"/>
    </source>
</evidence>
<proteinExistence type="predicted"/>
<dbReference type="PANTHER" id="PTHR15857:SF0">
    <property type="entry name" value="COMM DOMAIN-CONTAINING PROTEIN 2"/>
    <property type="match status" value="1"/>
</dbReference>
<dbReference type="PROSITE" id="PS51269">
    <property type="entry name" value="COMM"/>
    <property type="match status" value="1"/>
</dbReference>
<keyword evidence="3" id="KW-1185">Reference proteome</keyword>
<name>A0A8C6UQ77_9GOBI</name>
<accession>A0A8C6UQ77</accession>
<reference evidence="2" key="2">
    <citation type="submission" date="2025-09" db="UniProtKB">
        <authorList>
            <consortium name="Ensembl"/>
        </authorList>
    </citation>
    <scope>IDENTIFICATION</scope>
</reference>
<reference evidence="2" key="1">
    <citation type="submission" date="2025-08" db="UniProtKB">
        <authorList>
            <consortium name="Ensembl"/>
        </authorList>
    </citation>
    <scope>IDENTIFICATION</scope>
</reference>
<organism evidence="2 3">
    <name type="scientific">Neogobius melanostomus</name>
    <name type="common">round goby</name>
    <dbReference type="NCBI Taxonomy" id="47308"/>
    <lineage>
        <taxon>Eukaryota</taxon>
        <taxon>Metazoa</taxon>
        <taxon>Chordata</taxon>
        <taxon>Craniata</taxon>
        <taxon>Vertebrata</taxon>
        <taxon>Euteleostomi</taxon>
        <taxon>Actinopterygii</taxon>
        <taxon>Neopterygii</taxon>
        <taxon>Teleostei</taxon>
        <taxon>Neoteleostei</taxon>
        <taxon>Acanthomorphata</taxon>
        <taxon>Gobiaria</taxon>
        <taxon>Gobiiformes</taxon>
        <taxon>Gobioidei</taxon>
        <taxon>Gobiidae</taxon>
        <taxon>Benthophilinae</taxon>
        <taxon>Neogobiini</taxon>
        <taxon>Neogobius</taxon>
    </lineage>
</organism>
<dbReference type="PANTHER" id="PTHR15857">
    <property type="entry name" value="COMM DOMAIN CONTAINING PROTEIN 2"/>
    <property type="match status" value="1"/>
</dbReference>
<dbReference type="InterPro" id="IPR037354">
    <property type="entry name" value="Commd2"/>
</dbReference>
<sequence length="238" mass="26596">MTLGSHDYTHRQPGTVWTVEWTDALCWRRLICAMLLVLSEQHKGHLSFLSSVDPEVVAEFGRIALDFLRRGTSPKIYEAAARKLGASVEQVQRAVEGLMFLVLESCRHTLSETDFLDSILVLGFSQELNNNLLQLYLQQSAQVRPLLAQLTPTLPNYHSLEWRLDVNMSSRTLRQQLCPVMTLCLLLNKGGAGGGAGGSERRLLQARPATLLHLLSALEGALDTLKSSHTRRILRNIK</sequence>
<dbReference type="Pfam" id="PF21672">
    <property type="entry name" value="COMM_HN"/>
    <property type="match status" value="1"/>
</dbReference>
<evidence type="ECO:0000313" key="2">
    <source>
        <dbReference type="Ensembl" id="ENSNMLP00000037686.1"/>
    </source>
</evidence>